<dbReference type="InterPro" id="IPR007460">
    <property type="entry name" value="BrnT_toxin"/>
</dbReference>
<comment type="caution">
    <text evidence="1">The sequence shown here is derived from an EMBL/GenBank/DDBJ whole genome shotgun (WGS) entry which is preliminary data.</text>
</comment>
<proteinExistence type="predicted"/>
<gene>
    <name evidence="1" type="ORF">H3H39_19890</name>
</gene>
<organism evidence="1 2">
    <name type="scientific">Rugamonas apoptosis</name>
    <dbReference type="NCBI Taxonomy" id="2758570"/>
    <lineage>
        <taxon>Bacteria</taxon>
        <taxon>Pseudomonadati</taxon>
        <taxon>Pseudomonadota</taxon>
        <taxon>Betaproteobacteria</taxon>
        <taxon>Burkholderiales</taxon>
        <taxon>Oxalobacteraceae</taxon>
        <taxon>Telluria group</taxon>
        <taxon>Rugamonas</taxon>
    </lineage>
</organism>
<accession>A0A7W2ILZ3</accession>
<sequence length="94" mass="11169">MRFTWDENKRKSNLRKHGLDFADCAMVFSGETFTVEDRRYRYDERRFITIGELQGKPVSIIHTEHHHEIRIISFRNASSAEINTFYATCGRQLD</sequence>
<reference evidence="1 2" key="1">
    <citation type="submission" date="2020-07" db="EMBL/GenBank/DDBJ databases">
        <title>Novel species isolated from subtropical streams in China.</title>
        <authorList>
            <person name="Lu H."/>
        </authorList>
    </citation>
    <scope>NUCLEOTIDE SEQUENCE [LARGE SCALE GENOMIC DNA]</scope>
    <source>
        <strain evidence="1 2">LX47W</strain>
    </source>
</reference>
<dbReference type="Proteomes" id="UP000573499">
    <property type="component" value="Unassembled WGS sequence"/>
</dbReference>
<evidence type="ECO:0000313" key="2">
    <source>
        <dbReference type="Proteomes" id="UP000573499"/>
    </source>
</evidence>
<dbReference type="EMBL" id="JACEZU010000010">
    <property type="protein sequence ID" value="MBA5689310.1"/>
    <property type="molecule type" value="Genomic_DNA"/>
</dbReference>
<dbReference type="RefSeq" id="WP_182155757.1">
    <property type="nucleotide sequence ID" value="NZ_JACEZU010000010.1"/>
</dbReference>
<keyword evidence="2" id="KW-1185">Reference proteome</keyword>
<name>A0A7W2ILZ3_9BURK</name>
<protein>
    <submittedName>
        <fullName evidence="1">BrnT family toxin</fullName>
    </submittedName>
</protein>
<dbReference type="AlphaFoldDB" id="A0A7W2ILZ3"/>
<dbReference type="InterPro" id="IPR038573">
    <property type="entry name" value="BrnT_sf"/>
</dbReference>
<evidence type="ECO:0000313" key="1">
    <source>
        <dbReference type="EMBL" id="MBA5689310.1"/>
    </source>
</evidence>
<dbReference type="Pfam" id="PF04365">
    <property type="entry name" value="BrnT_toxin"/>
    <property type="match status" value="1"/>
</dbReference>
<dbReference type="Gene3D" id="3.10.450.530">
    <property type="entry name" value="Ribonuclease toxin, BrnT, of type II toxin-antitoxin system"/>
    <property type="match status" value="1"/>
</dbReference>